<keyword evidence="1" id="KW-0472">Membrane</keyword>
<accession>A0AAN6YI22</accession>
<sequence>MGICSFRRCHQSYHDGVLWSFQTSFLVITLLTNLSGFLMAKFWAISFFIEQCFADSQSFCPASTSWVSQLLHLSRSVATPSGQIISTTMRSWQVLQSTTSSFACRAIASILLHWLDSGHSLRSRRAFNHFKLPVGSVLLGRQQPPSVSTLWAFKLLTGLMSIQLFSCLSAWSLESTTLLNPIVSDSSGQLCWADEHPTDIPILLVGLVSRVTMEQQFSPCLPLWAFRFETEPTGIQIFPISACWILATSMGAGGSRTN</sequence>
<dbReference type="AlphaFoldDB" id="A0AAN6YI22"/>
<dbReference type="Proteomes" id="UP001301769">
    <property type="component" value="Unassembled WGS sequence"/>
</dbReference>
<keyword evidence="1" id="KW-1133">Transmembrane helix</keyword>
<evidence type="ECO:0000313" key="3">
    <source>
        <dbReference type="Proteomes" id="UP001301769"/>
    </source>
</evidence>
<evidence type="ECO:0000256" key="1">
    <source>
        <dbReference type="SAM" id="Phobius"/>
    </source>
</evidence>
<organism evidence="2 3">
    <name type="scientific">Rhypophila decipiens</name>
    <dbReference type="NCBI Taxonomy" id="261697"/>
    <lineage>
        <taxon>Eukaryota</taxon>
        <taxon>Fungi</taxon>
        <taxon>Dikarya</taxon>
        <taxon>Ascomycota</taxon>
        <taxon>Pezizomycotina</taxon>
        <taxon>Sordariomycetes</taxon>
        <taxon>Sordariomycetidae</taxon>
        <taxon>Sordariales</taxon>
        <taxon>Naviculisporaceae</taxon>
        <taxon>Rhypophila</taxon>
    </lineage>
</organism>
<protein>
    <submittedName>
        <fullName evidence="2">Uncharacterized protein</fullName>
    </submittedName>
</protein>
<comment type="caution">
    <text evidence="2">The sequence shown here is derived from an EMBL/GenBank/DDBJ whole genome shotgun (WGS) entry which is preliminary data.</text>
</comment>
<gene>
    <name evidence="2" type="ORF">QBC37DRAFT_86758</name>
</gene>
<reference evidence="2" key="2">
    <citation type="submission" date="2023-05" db="EMBL/GenBank/DDBJ databases">
        <authorList>
            <consortium name="Lawrence Berkeley National Laboratory"/>
            <person name="Steindorff A."/>
            <person name="Hensen N."/>
            <person name="Bonometti L."/>
            <person name="Westerberg I."/>
            <person name="Brannstrom I.O."/>
            <person name="Guillou S."/>
            <person name="Cros-Aarteil S."/>
            <person name="Calhoun S."/>
            <person name="Haridas S."/>
            <person name="Kuo A."/>
            <person name="Mondo S."/>
            <person name="Pangilinan J."/>
            <person name="Riley R."/>
            <person name="Labutti K."/>
            <person name="Andreopoulos B."/>
            <person name="Lipzen A."/>
            <person name="Chen C."/>
            <person name="Yanf M."/>
            <person name="Daum C."/>
            <person name="Ng V."/>
            <person name="Clum A."/>
            <person name="Ohm R."/>
            <person name="Martin F."/>
            <person name="Silar P."/>
            <person name="Natvig D."/>
            <person name="Lalanne C."/>
            <person name="Gautier V."/>
            <person name="Ament-Velasquez S.L."/>
            <person name="Kruys A."/>
            <person name="Hutchinson M.I."/>
            <person name="Powell A.J."/>
            <person name="Barry K."/>
            <person name="Miller A.N."/>
            <person name="Grigoriev I.V."/>
            <person name="Debuchy R."/>
            <person name="Gladieux P."/>
            <person name="Thoren M.H."/>
            <person name="Johannesson H."/>
        </authorList>
    </citation>
    <scope>NUCLEOTIDE SEQUENCE</scope>
    <source>
        <strain evidence="2">PSN293</strain>
    </source>
</reference>
<dbReference type="EMBL" id="MU858067">
    <property type="protein sequence ID" value="KAK4216537.1"/>
    <property type="molecule type" value="Genomic_DNA"/>
</dbReference>
<name>A0AAN6YI22_9PEZI</name>
<keyword evidence="1" id="KW-0812">Transmembrane</keyword>
<keyword evidence="3" id="KW-1185">Reference proteome</keyword>
<evidence type="ECO:0000313" key="2">
    <source>
        <dbReference type="EMBL" id="KAK4216537.1"/>
    </source>
</evidence>
<feature type="transmembrane region" description="Helical" evidence="1">
    <location>
        <begin position="25"/>
        <end position="49"/>
    </location>
</feature>
<reference evidence="2" key="1">
    <citation type="journal article" date="2023" name="Mol. Phylogenet. Evol.">
        <title>Genome-scale phylogeny and comparative genomics of the fungal order Sordariales.</title>
        <authorList>
            <person name="Hensen N."/>
            <person name="Bonometti L."/>
            <person name="Westerberg I."/>
            <person name="Brannstrom I.O."/>
            <person name="Guillou S."/>
            <person name="Cros-Aarteil S."/>
            <person name="Calhoun S."/>
            <person name="Haridas S."/>
            <person name="Kuo A."/>
            <person name="Mondo S."/>
            <person name="Pangilinan J."/>
            <person name="Riley R."/>
            <person name="LaButti K."/>
            <person name="Andreopoulos B."/>
            <person name="Lipzen A."/>
            <person name="Chen C."/>
            <person name="Yan M."/>
            <person name="Daum C."/>
            <person name="Ng V."/>
            <person name="Clum A."/>
            <person name="Steindorff A."/>
            <person name="Ohm R.A."/>
            <person name="Martin F."/>
            <person name="Silar P."/>
            <person name="Natvig D.O."/>
            <person name="Lalanne C."/>
            <person name="Gautier V."/>
            <person name="Ament-Velasquez S.L."/>
            <person name="Kruys A."/>
            <person name="Hutchinson M.I."/>
            <person name="Powell A.J."/>
            <person name="Barry K."/>
            <person name="Miller A.N."/>
            <person name="Grigoriev I.V."/>
            <person name="Debuchy R."/>
            <person name="Gladieux P."/>
            <person name="Hiltunen Thoren M."/>
            <person name="Johannesson H."/>
        </authorList>
    </citation>
    <scope>NUCLEOTIDE SEQUENCE</scope>
    <source>
        <strain evidence="2">PSN293</strain>
    </source>
</reference>
<proteinExistence type="predicted"/>